<dbReference type="AlphaFoldDB" id="A0A2I2MFS0"/>
<feature type="domain" description="THIF-type NAD/FAD binding fold" evidence="1">
    <location>
        <begin position="10"/>
        <end position="238"/>
    </location>
</feature>
<evidence type="ECO:0000259" key="1">
    <source>
        <dbReference type="Pfam" id="PF00899"/>
    </source>
</evidence>
<accession>A0A2I2MFS0</accession>
<dbReference type="GO" id="GO:0004792">
    <property type="term" value="F:thiosulfate-cyanide sulfurtransferase activity"/>
    <property type="evidence" value="ECO:0007669"/>
    <property type="project" value="TreeGrafter"/>
</dbReference>
<organism evidence="2">
    <name type="scientific">Leptospirillum ferriphilum</name>
    <dbReference type="NCBI Taxonomy" id="178606"/>
    <lineage>
        <taxon>Bacteria</taxon>
        <taxon>Pseudomonadati</taxon>
        <taxon>Nitrospirota</taxon>
        <taxon>Nitrospiria</taxon>
        <taxon>Nitrospirales</taxon>
        <taxon>Nitrospiraceae</taxon>
        <taxon>Leptospirillum</taxon>
    </lineage>
</organism>
<protein>
    <submittedName>
        <fullName evidence="2">Molybdopterin or thiamine biosynthesis adenylyltransferase</fullName>
    </submittedName>
</protein>
<dbReference type="GO" id="GO:0008641">
    <property type="term" value="F:ubiquitin-like modifier activating enzyme activity"/>
    <property type="evidence" value="ECO:0007669"/>
    <property type="project" value="InterPro"/>
</dbReference>
<dbReference type="PANTHER" id="PTHR10953:SF102">
    <property type="entry name" value="ADENYLYLTRANSFERASE AND SULFURTRANSFERASE MOCS3"/>
    <property type="match status" value="1"/>
</dbReference>
<dbReference type="PANTHER" id="PTHR10953">
    <property type="entry name" value="UBIQUITIN-ACTIVATING ENZYME E1"/>
    <property type="match status" value="1"/>
</dbReference>
<dbReference type="CDD" id="cd00757">
    <property type="entry name" value="ThiF_MoeB_HesA_family"/>
    <property type="match status" value="1"/>
</dbReference>
<dbReference type="InterPro" id="IPR000594">
    <property type="entry name" value="ThiF_NAD_FAD-bd"/>
</dbReference>
<dbReference type="RefSeq" id="WP_180271596.1">
    <property type="nucleotide sequence ID" value="NZ_OBMB01000001.1"/>
</dbReference>
<dbReference type="Pfam" id="PF00899">
    <property type="entry name" value="ThiF"/>
    <property type="match status" value="1"/>
</dbReference>
<dbReference type="InterPro" id="IPR035985">
    <property type="entry name" value="Ubiquitin-activating_enz"/>
</dbReference>
<dbReference type="SUPFAM" id="SSF69572">
    <property type="entry name" value="Activating enzymes of the ubiquitin-like proteins"/>
    <property type="match status" value="1"/>
</dbReference>
<dbReference type="GO" id="GO:0005737">
    <property type="term" value="C:cytoplasm"/>
    <property type="evidence" value="ECO:0007669"/>
    <property type="project" value="TreeGrafter"/>
</dbReference>
<dbReference type="GO" id="GO:0016779">
    <property type="term" value="F:nucleotidyltransferase activity"/>
    <property type="evidence" value="ECO:0007669"/>
    <property type="project" value="UniProtKB-KW"/>
</dbReference>
<sequence precursor="true">MIGSGFLRVSRQMGLPGWTPAHQERLESRRVFLAGVGGVGGIVAQYLAMGGVRELVLVHEGKLELPDLNRQTLMEVSGLGKSRVAQAASRIGRQVPECQVTAIDARVSPALSSLIASSDLVIDARTNFEERFLLNRLAKLASKPLIFSAMHGMEGIVAYLRPGKGACLECVFPEGDPEWDPLGFSVLGAISGTVGSLAAVLALRFLSGYDWEEEERMTVFEGMDLSTRSFALARNKGCCLCKDSQDERPAQREDVE</sequence>
<name>A0A2I2MFS0_9BACT</name>
<evidence type="ECO:0000313" key="2">
    <source>
        <dbReference type="EMBL" id="SOU92561.1"/>
    </source>
</evidence>
<reference evidence="2" key="1">
    <citation type="submission" date="2017-12" db="EMBL/GenBank/DDBJ databases">
        <authorList>
            <consortium name="SysMetEx"/>
        </authorList>
    </citation>
    <scope>NUCLEOTIDE SEQUENCE</scope>
    <source>
        <strain evidence="2">Pb_238</strain>
    </source>
</reference>
<dbReference type="EMBL" id="LT966316">
    <property type="protein sequence ID" value="SOU92561.1"/>
    <property type="molecule type" value="Genomic_DNA"/>
</dbReference>
<dbReference type="InterPro" id="IPR045886">
    <property type="entry name" value="ThiF/MoeB/HesA"/>
</dbReference>
<dbReference type="Gene3D" id="3.40.50.720">
    <property type="entry name" value="NAD(P)-binding Rossmann-like Domain"/>
    <property type="match status" value="1"/>
</dbReference>
<proteinExistence type="predicted"/>
<keyword evidence="2" id="KW-0808">Transferase</keyword>
<keyword evidence="2" id="KW-0548">Nucleotidyltransferase</keyword>
<gene>
    <name evidence="2" type="ORF">LFTS_01188</name>
</gene>